<feature type="transmembrane region" description="Helical" evidence="2">
    <location>
        <begin position="67"/>
        <end position="92"/>
    </location>
</feature>
<accession>A0A5D0U3T7</accession>
<protein>
    <submittedName>
        <fullName evidence="3">Uncharacterized protein</fullName>
    </submittedName>
</protein>
<name>A0A5D0U3T7_9ACTN</name>
<keyword evidence="2" id="KW-0472">Membrane</keyword>
<feature type="transmembrane region" description="Helical" evidence="2">
    <location>
        <begin position="267"/>
        <end position="290"/>
    </location>
</feature>
<feature type="transmembrane region" description="Helical" evidence="2">
    <location>
        <begin position="234"/>
        <end position="255"/>
    </location>
</feature>
<dbReference type="EMBL" id="VSFF01000010">
    <property type="protein sequence ID" value="TYC11679.1"/>
    <property type="molecule type" value="Genomic_DNA"/>
</dbReference>
<evidence type="ECO:0000256" key="2">
    <source>
        <dbReference type="SAM" id="Phobius"/>
    </source>
</evidence>
<evidence type="ECO:0000313" key="4">
    <source>
        <dbReference type="Proteomes" id="UP000322634"/>
    </source>
</evidence>
<keyword evidence="4" id="KW-1185">Reference proteome</keyword>
<gene>
    <name evidence="3" type="ORF">FXF65_26680</name>
</gene>
<feature type="region of interest" description="Disordered" evidence="1">
    <location>
        <begin position="1"/>
        <end position="22"/>
    </location>
</feature>
<organism evidence="3 4">
    <name type="scientific">Actinomadura syzygii</name>
    <dbReference type="NCBI Taxonomy" id="1427538"/>
    <lineage>
        <taxon>Bacteria</taxon>
        <taxon>Bacillati</taxon>
        <taxon>Actinomycetota</taxon>
        <taxon>Actinomycetes</taxon>
        <taxon>Streptosporangiales</taxon>
        <taxon>Thermomonosporaceae</taxon>
        <taxon>Actinomadura</taxon>
    </lineage>
</organism>
<reference evidence="3 4" key="1">
    <citation type="submission" date="2019-08" db="EMBL/GenBank/DDBJ databases">
        <title>Actinomadura sp. nov. CYP1-5 isolated from mountain soil.</title>
        <authorList>
            <person name="Songsumanus A."/>
            <person name="Kuncharoen N."/>
            <person name="Kudo T."/>
            <person name="Yuki M."/>
            <person name="Igarashi Y."/>
            <person name="Tanasupawat S."/>
        </authorList>
    </citation>
    <scope>NUCLEOTIDE SEQUENCE [LARGE SCALE GENOMIC DNA]</scope>
    <source>
        <strain evidence="3 4">GKU157</strain>
    </source>
</reference>
<dbReference type="RefSeq" id="WP_148352772.1">
    <property type="nucleotide sequence ID" value="NZ_JBHSBF010000011.1"/>
</dbReference>
<keyword evidence="2" id="KW-0812">Transmembrane</keyword>
<comment type="caution">
    <text evidence="3">The sequence shown here is derived from an EMBL/GenBank/DDBJ whole genome shotgun (WGS) entry which is preliminary data.</text>
</comment>
<keyword evidence="2" id="KW-1133">Transmembrane helix</keyword>
<proteinExistence type="predicted"/>
<feature type="transmembrane region" description="Helical" evidence="2">
    <location>
        <begin position="104"/>
        <end position="128"/>
    </location>
</feature>
<feature type="transmembrane region" description="Helical" evidence="2">
    <location>
        <begin position="143"/>
        <end position="166"/>
    </location>
</feature>
<dbReference type="Proteomes" id="UP000322634">
    <property type="component" value="Unassembled WGS sequence"/>
</dbReference>
<feature type="transmembrane region" description="Helical" evidence="2">
    <location>
        <begin position="302"/>
        <end position="326"/>
    </location>
</feature>
<evidence type="ECO:0000313" key="3">
    <source>
        <dbReference type="EMBL" id="TYC11679.1"/>
    </source>
</evidence>
<dbReference type="OrthoDB" id="4964568at2"/>
<dbReference type="AlphaFoldDB" id="A0A5D0U3T7"/>
<sequence length="344" mass="35623">MTVSASSPLRRTPAAPAAPGSPGRLRLAVCAATVAACVPYLAIKTAWLSGSTVGWNDADAAQDSALYVGNAISMAMDATAVLVALAFTFPWGRRVPAWLVLTPMWIAAGLLAPIALAVPLGTVLQVLFSSQPVVDPGGELQGWVYGVVYTGFTLQGIGLVAAFVLYARDRWTHVFTVRTEDIPRGATHQLQVLLARTAAVFAALFAAVHLFWAFGGTAGLIAEEYLSRGPARQTVDGVMGLLALAAAAALLASVGRARRPRRFAVPLAGAWVGAAATFSWSLYLLIVTIAQPGHLGSHSTAAVNMTLLCGLLAGLLMGVTGAVLLAELAERDVQIASPTASSTP</sequence>
<feature type="transmembrane region" description="Helical" evidence="2">
    <location>
        <begin position="27"/>
        <end position="47"/>
    </location>
</feature>
<evidence type="ECO:0000256" key="1">
    <source>
        <dbReference type="SAM" id="MobiDB-lite"/>
    </source>
</evidence>
<feature type="transmembrane region" description="Helical" evidence="2">
    <location>
        <begin position="193"/>
        <end position="214"/>
    </location>
</feature>